<reference evidence="2" key="2">
    <citation type="submission" date="2016-06" db="EMBL/GenBank/DDBJ databases">
        <title>The genome of a short-lived fish provides insights into sex chromosome evolution and the genetic control of aging.</title>
        <authorList>
            <person name="Reichwald K."/>
            <person name="Felder M."/>
            <person name="Petzold A."/>
            <person name="Koch P."/>
            <person name="Groth M."/>
            <person name="Platzer M."/>
        </authorList>
    </citation>
    <scope>NUCLEOTIDE SEQUENCE</scope>
    <source>
        <tissue evidence="2">Brain</tissue>
    </source>
</reference>
<evidence type="ECO:0000256" key="1">
    <source>
        <dbReference type="SAM" id="SignalP"/>
    </source>
</evidence>
<organism evidence="2">
    <name type="scientific">Nothobranchius kuhntae</name>
    <name type="common">Beira killifish</name>
    <dbReference type="NCBI Taxonomy" id="321403"/>
    <lineage>
        <taxon>Eukaryota</taxon>
        <taxon>Metazoa</taxon>
        <taxon>Chordata</taxon>
        <taxon>Craniata</taxon>
        <taxon>Vertebrata</taxon>
        <taxon>Euteleostomi</taxon>
        <taxon>Actinopterygii</taxon>
        <taxon>Neopterygii</taxon>
        <taxon>Teleostei</taxon>
        <taxon>Neoteleostei</taxon>
        <taxon>Acanthomorphata</taxon>
        <taxon>Ovalentaria</taxon>
        <taxon>Atherinomorphae</taxon>
        <taxon>Cyprinodontiformes</taxon>
        <taxon>Nothobranchiidae</taxon>
        <taxon>Nothobranchius</taxon>
    </lineage>
</organism>
<evidence type="ECO:0000313" key="2">
    <source>
        <dbReference type="EMBL" id="SBR25283.1"/>
    </source>
</evidence>
<proteinExistence type="predicted"/>
<gene>
    <name evidence="2" type="primary">Nfu_g_1_025782</name>
</gene>
<name>A0A1A8JYX1_NOTKU</name>
<accession>A0A1A8JYX1</accession>
<feature type="non-terminal residue" evidence="2">
    <location>
        <position position="1"/>
    </location>
</feature>
<feature type="chain" id="PRO_5013108315" evidence="1">
    <location>
        <begin position="16"/>
        <end position="49"/>
    </location>
</feature>
<feature type="signal peptide" evidence="1">
    <location>
        <begin position="1"/>
        <end position="15"/>
    </location>
</feature>
<feature type="non-terminal residue" evidence="2">
    <location>
        <position position="49"/>
    </location>
</feature>
<dbReference type="EMBL" id="HAEE01005263">
    <property type="protein sequence ID" value="SBR25283.1"/>
    <property type="molecule type" value="Transcribed_RNA"/>
</dbReference>
<keyword evidence="1" id="KW-0732">Signal</keyword>
<sequence>VWVLLLLSRSAGGDGGPCVVVGSGGRRAGTDNVKTNLITEQERQEQTQR</sequence>
<dbReference type="AlphaFoldDB" id="A0A1A8JYX1"/>
<reference evidence="2" key="1">
    <citation type="submission" date="2016-05" db="EMBL/GenBank/DDBJ databases">
        <authorList>
            <person name="Lavstsen T."/>
            <person name="Jespersen J.S."/>
        </authorList>
    </citation>
    <scope>NUCLEOTIDE SEQUENCE</scope>
    <source>
        <tissue evidence="2">Brain</tissue>
    </source>
</reference>
<protein>
    <submittedName>
        <fullName evidence="2">Uncharacterized protein</fullName>
    </submittedName>
</protein>